<dbReference type="Gene3D" id="3.40.390.10">
    <property type="entry name" value="Collagenase (Catalytic Domain)"/>
    <property type="match status" value="1"/>
</dbReference>
<feature type="domain" description="Ubiquitin-like" evidence="13">
    <location>
        <begin position="77"/>
        <end position="124"/>
    </location>
</feature>
<keyword evidence="17" id="KW-1185">Reference proteome</keyword>
<evidence type="ECO:0000313" key="17">
    <source>
        <dbReference type="Proteomes" id="UP000299102"/>
    </source>
</evidence>
<dbReference type="CDD" id="cd04270">
    <property type="entry name" value="ZnMc_TACE_like"/>
    <property type="match status" value="1"/>
</dbReference>
<feature type="domain" description="Ubiquitin-like" evidence="13">
    <location>
        <begin position="128"/>
        <end position="203"/>
    </location>
</feature>
<dbReference type="GO" id="GO:0005634">
    <property type="term" value="C:nucleus"/>
    <property type="evidence" value="ECO:0007669"/>
    <property type="project" value="UniProtKB-SubCell"/>
</dbReference>
<dbReference type="InterPro" id="IPR024079">
    <property type="entry name" value="MetalloPept_cat_dom_sf"/>
</dbReference>
<dbReference type="PANTHER" id="PTHR10666">
    <property type="entry name" value="UBIQUITIN"/>
    <property type="match status" value="1"/>
</dbReference>
<evidence type="ECO:0000256" key="3">
    <source>
        <dbReference type="ARBA" id="ARBA00004496"/>
    </source>
</evidence>
<proteinExistence type="inferred from homology"/>
<evidence type="ECO:0000256" key="1">
    <source>
        <dbReference type="ARBA" id="ARBA00004123"/>
    </source>
</evidence>
<dbReference type="Pfam" id="PF00240">
    <property type="entry name" value="ubiquitin"/>
    <property type="match status" value="13"/>
</dbReference>
<dbReference type="GO" id="GO:0004222">
    <property type="term" value="F:metalloendopeptidase activity"/>
    <property type="evidence" value="ECO:0007669"/>
    <property type="project" value="InterPro"/>
</dbReference>
<dbReference type="OrthoDB" id="2131567at2759"/>
<comment type="caution">
    <text evidence="16">The sequence shown here is derived from an EMBL/GenBank/DDBJ whole genome shotgun (WGS) entry which is preliminary data.</text>
</comment>
<comment type="similarity">
    <text evidence="4">Belongs to the ubiquitin family.</text>
</comment>
<feature type="domain" description="Ubiquitin-like" evidence="13">
    <location>
        <begin position="508"/>
        <end position="583"/>
    </location>
</feature>
<dbReference type="PROSITE" id="PS50053">
    <property type="entry name" value="UBIQUITIN_2"/>
    <property type="match status" value="13"/>
</dbReference>
<keyword evidence="12" id="KW-0472">Membrane</keyword>
<evidence type="ECO:0000256" key="7">
    <source>
        <dbReference type="ARBA" id="ARBA00022729"/>
    </source>
</evidence>
<evidence type="ECO:0000256" key="8">
    <source>
        <dbReference type="ARBA" id="ARBA00022843"/>
    </source>
</evidence>
<dbReference type="Gene3D" id="3.10.20.90">
    <property type="entry name" value="Phosphatidylinositol 3-kinase Catalytic Subunit, Chain A, domain 1"/>
    <property type="match status" value="13"/>
</dbReference>
<keyword evidence="5" id="KW-0963">Cytoplasm</keyword>
<feature type="domain" description="Ubiquitin-like" evidence="13">
    <location>
        <begin position="1"/>
        <end position="76"/>
    </location>
</feature>
<dbReference type="InterPro" id="IPR001590">
    <property type="entry name" value="Peptidase_M12B"/>
</dbReference>
<reference evidence="16 17" key="1">
    <citation type="journal article" date="2019" name="Commun. Biol.">
        <title>The bagworm genome reveals a unique fibroin gene that provides high tensile strength.</title>
        <authorList>
            <person name="Kono N."/>
            <person name="Nakamura H."/>
            <person name="Ohtoshi R."/>
            <person name="Tomita M."/>
            <person name="Numata K."/>
            <person name="Arakawa K."/>
        </authorList>
    </citation>
    <scope>NUCLEOTIDE SEQUENCE [LARGE SCALE GENOMIC DNA]</scope>
</reference>
<feature type="active site" evidence="11">
    <location>
        <position position="1403"/>
    </location>
</feature>
<dbReference type="Pfam" id="PF16698">
    <property type="entry name" value="ADAM17_MPD"/>
    <property type="match status" value="1"/>
</dbReference>
<feature type="domain" description="Ubiquitin-like" evidence="13">
    <location>
        <begin position="204"/>
        <end position="279"/>
    </location>
</feature>
<dbReference type="SUPFAM" id="SSF54236">
    <property type="entry name" value="Ubiquitin-like"/>
    <property type="match status" value="13"/>
</dbReference>
<feature type="transmembrane region" description="Helical" evidence="12">
    <location>
        <begin position="1681"/>
        <end position="1703"/>
    </location>
</feature>
<comment type="caution">
    <text evidence="11">Lacks conserved residue(s) required for the propagation of feature annotation.</text>
</comment>
<keyword evidence="9" id="KW-1015">Disulfide bond</keyword>
<dbReference type="InterPro" id="IPR019956">
    <property type="entry name" value="Ubiquitin_dom"/>
</dbReference>
<gene>
    <name evidence="16" type="primary">ubq-1</name>
    <name evidence="16" type="ORF">EVAR_78149_1</name>
</gene>
<dbReference type="InterPro" id="IPR000626">
    <property type="entry name" value="Ubiquitin-like_dom"/>
</dbReference>
<dbReference type="Gene3D" id="4.10.70.10">
    <property type="entry name" value="Disintegrin domain"/>
    <property type="match status" value="1"/>
</dbReference>
<dbReference type="InterPro" id="IPR032029">
    <property type="entry name" value="ADAM17_MPD"/>
</dbReference>
<dbReference type="InterPro" id="IPR001762">
    <property type="entry name" value="Disintegrin_dom"/>
</dbReference>
<evidence type="ECO:0000259" key="15">
    <source>
        <dbReference type="PROSITE" id="PS50215"/>
    </source>
</evidence>
<evidence type="ECO:0000256" key="10">
    <source>
        <dbReference type="ARBA" id="ARBA00023242"/>
    </source>
</evidence>
<evidence type="ECO:0000256" key="4">
    <source>
        <dbReference type="ARBA" id="ARBA00008430"/>
    </source>
</evidence>
<dbReference type="CDD" id="cd01803">
    <property type="entry name" value="Ubl_ubiquitin"/>
    <property type="match status" value="12"/>
</dbReference>
<keyword evidence="8" id="KW-0832">Ubl conjugation</keyword>
<dbReference type="GO" id="GO:0005737">
    <property type="term" value="C:cytoplasm"/>
    <property type="evidence" value="ECO:0007669"/>
    <property type="project" value="UniProtKB-SubCell"/>
</dbReference>
<sequence length="1755" mass="197727">MQIFVKTLTGKTITLEVEPSDTIENVKAKIQDKEGIPPDQQRLIFAGKQLEDGRTLSDYNIQKESTLHLVLRLRGGMQIFVKTLTGKTITLEVEPSDTIENVKAKIQDKEGIPPDQQRLIFAGKQGGMQIFVKTLTGKTITLEVEPSDTIENVKAKIQDKEGIPPDQQRLIFAGKQLEDGRTLSDYNIQKESTLHLVLRLRGGMQIFVKTLTGKTITLEVEPSDTIENVKAKIQDKEGIPPDQQRLIFAGKQLEDGRTLSDYNIQKESTLHLVLRLRGGMQIFVKTLTGKTITLEVEPSDTIENVKAKIQDKEGIPPDQQRLIFAGKQLEDGRTLSDYNIQKESTLHLVLRLRGGMQIFVKTLTGKTITLEVEPSDTIENVKAKIQDKEGIPPDQQRLIFAGKQLEDGRTLSDYNIQKESTLHLVLRLRGGMQIFVKTLTGKTITLEVEPSDTIENVKAKIQDKEGIPPDQQRLIFAGKQLEDGRTLSDYNIQKESTLHLVLRLRGGMQIFVKTLTGKTITLEVEPSDTIENVKAKIQDKEGIPPDQQRLIFAGKQLEDGRTLSDYNIQKESTLHLVLRLRGGMQIFVKTLTGKTITLEVEPSDTIENVKAKIQDKEGIPPDQQRLIFAGKQLEDGRTLSDYNIQKESTLHLVLRLRGGMQIFVKTLTGKTITLEVEPSDTIENVKAKIQDKEGIPPDQQRLIFAGKQLEDGRTLSDYNIQKESTLHLVLRLRGGMQIFVKTLTGKTITLEVEPSDTIENVKAKIQDKEGIPPDQQRLIFAGKQLEDGRTLSDYNIQKESTLHLVLRLRGGMQIFVKTLTGKTITLEVEPSDTIENVKAKIQDKEGIPPDQQRLIFAGKQLEDGRTLSDYNIQKESTLHLVLRLRGGMQIFVKTLTGKTITLEVEPSDTIENVKAKIQDKEGIPPDQQRLIFAGKQLEDGRTLSDYNIQKESTLHLVLRLRGGTLHNSLKYFETLESESLNHHIVKRGAKPSNHPFNTIKELRFRTLGKDFRLIVHPHTSILHSNFKAYSVDGDGKETTVHVDRDNFYTGRVFGEKSSDVKLHMEDGVMTGIIRTPEETYHVEPAWRHLPYLGEKSMITYRASDVQSGADKDVPKVCGYVKEGQELEDEKEDEEESKFDTSKKLEILHVQSEKDKYFHKDNIKRTEAHTSKTRVKRQNDYEYTPTKTRCPLLLVADYRFFQEMGASNTKTTISYLDLDGFKGMGFVIKKILVHSEPTRVRGGEAHYNMVREKWDVRNLLEACTHTQACTHTCMQIRCMHAPRTTHTHTHTHHAHSHNTRARARTHTRTHASTLERIHAQVFSREYSHKDFCLAHLFTDLKFEGGILGLAYVGSPRRNSVGGICTPEYFKNGYTLYLNSGLSSSRNHYGQRVITREADLVTAHEFGHNWGSEHDPDVAECSPAASQGGSYLMYTYSVSGYDVNNKRFSPCSLRSIRKVLQAKSGRCFSEPEESFCGNLRVEGGEECDAGLLGTGLILTLFIFSVPNLLSRTEDNDMCCDKNCKLRKNQGARQNSPCCAGCVFAPPGVVCREAAHSACEGEATCNGASADCPKAPAVADEHECAERGRCRNGTCVPYCETQGMHSCMCDIVADACKRCCRKSLNKTCFPVAHNDILPDGTPCIQGFCNKGVCEKTIQDVVERFWDIIEDININNVLGFLRDNIVGVVVLITALIWIPTSCVISYVDRRQQRRRNRYLEWERQHDLVHPSSPHEIIHTMLPRQKPQVLKPLIQGSSQL</sequence>
<dbReference type="FunFam" id="4.10.70.10:FF:000003">
    <property type="entry name" value="Disintegrin and metalloproteinase domain-containing protein 17"/>
    <property type="match status" value="1"/>
</dbReference>
<dbReference type="FunFam" id="3.10.20.90:FF:000160">
    <property type="entry name" value="Polyubiquitin-C"/>
    <property type="match status" value="1"/>
</dbReference>
<dbReference type="GO" id="GO:0016020">
    <property type="term" value="C:membrane"/>
    <property type="evidence" value="ECO:0007669"/>
    <property type="project" value="UniProtKB-SubCell"/>
</dbReference>
<dbReference type="InterPro" id="IPR019954">
    <property type="entry name" value="Ubiquitin_CS"/>
</dbReference>
<feature type="domain" description="Ubiquitin-like" evidence="13">
    <location>
        <begin position="584"/>
        <end position="659"/>
    </location>
</feature>
<dbReference type="CDD" id="cd14246">
    <property type="entry name" value="ADAM17_MPD"/>
    <property type="match status" value="1"/>
</dbReference>
<keyword evidence="11" id="KW-0862">Zinc</keyword>
<dbReference type="PRINTS" id="PR00348">
    <property type="entry name" value="UBIQUITIN"/>
</dbReference>
<feature type="domain" description="Ubiquitin-like" evidence="13">
    <location>
        <begin position="736"/>
        <end position="811"/>
    </location>
</feature>
<evidence type="ECO:0000256" key="11">
    <source>
        <dbReference type="PROSITE-ProRule" id="PRU00276"/>
    </source>
</evidence>
<dbReference type="PROSITE" id="PS00299">
    <property type="entry name" value="UBIQUITIN_1"/>
    <property type="match status" value="12"/>
</dbReference>
<keyword evidence="12" id="KW-1133">Transmembrane helix</keyword>
<feature type="domain" description="Ubiquitin-like" evidence="13">
    <location>
        <begin position="280"/>
        <end position="355"/>
    </location>
</feature>
<dbReference type="InterPro" id="IPR034025">
    <property type="entry name" value="ADAM10_ADAM17"/>
</dbReference>
<dbReference type="InterPro" id="IPR029071">
    <property type="entry name" value="Ubiquitin-like_domsf"/>
</dbReference>
<dbReference type="SUPFAM" id="SSF57552">
    <property type="entry name" value="Blood coagulation inhibitor (disintegrin)"/>
    <property type="match status" value="1"/>
</dbReference>
<dbReference type="GO" id="GO:0006508">
    <property type="term" value="P:proteolysis"/>
    <property type="evidence" value="ECO:0007669"/>
    <property type="project" value="InterPro"/>
</dbReference>
<dbReference type="SMART" id="SM00213">
    <property type="entry name" value="UBQ"/>
    <property type="match status" value="13"/>
</dbReference>
<accession>A0A4C1UZ89</accession>
<keyword evidence="11" id="KW-0479">Metal-binding</keyword>
<evidence type="ECO:0000259" key="14">
    <source>
        <dbReference type="PROSITE" id="PS50214"/>
    </source>
</evidence>
<dbReference type="Proteomes" id="UP000299102">
    <property type="component" value="Unassembled WGS sequence"/>
</dbReference>
<dbReference type="Pfam" id="PF00200">
    <property type="entry name" value="Disintegrin"/>
    <property type="match status" value="1"/>
</dbReference>
<evidence type="ECO:0000256" key="6">
    <source>
        <dbReference type="ARBA" id="ARBA00022499"/>
    </source>
</evidence>
<feature type="binding site" evidence="11">
    <location>
        <position position="1406"/>
    </location>
    <ligand>
        <name>Zn(2+)</name>
        <dbReference type="ChEBI" id="CHEBI:29105"/>
        <note>catalytic</note>
    </ligand>
</feature>
<feature type="domain" description="Ubiquitin-like" evidence="13">
    <location>
        <begin position="660"/>
        <end position="735"/>
    </location>
</feature>
<dbReference type="FunFam" id="3.10.20.90:FF:000158">
    <property type="entry name" value="Polyubiquitin 5"/>
    <property type="match status" value="12"/>
</dbReference>
<evidence type="ECO:0000256" key="5">
    <source>
        <dbReference type="ARBA" id="ARBA00022490"/>
    </source>
</evidence>
<keyword evidence="12" id="KW-0812">Transmembrane</keyword>
<dbReference type="Gene3D" id="4.10.70.30">
    <property type="match status" value="1"/>
</dbReference>
<protein>
    <submittedName>
        <fullName evidence="16">Polyubiquitin-A</fullName>
    </submittedName>
</protein>
<dbReference type="SUPFAM" id="SSF55486">
    <property type="entry name" value="Metalloproteases ('zincins'), catalytic domain"/>
    <property type="match status" value="1"/>
</dbReference>
<dbReference type="Pfam" id="PF13574">
    <property type="entry name" value="Reprolysin_2"/>
    <property type="match status" value="1"/>
</dbReference>
<dbReference type="InterPro" id="IPR050158">
    <property type="entry name" value="Ubiquitin_ubiquitin-like"/>
</dbReference>
<dbReference type="STRING" id="151549.A0A4C1UZ89"/>
<keyword evidence="6" id="KW-1017">Isopeptide bond</keyword>
<evidence type="ECO:0000256" key="9">
    <source>
        <dbReference type="ARBA" id="ARBA00023157"/>
    </source>
</evidence>
<feature type="domain" description="Disintegrin" evidence="14">
    <location>
        <begin position="1471"/>
        <end position="1577"/>
    </location>
</feature>
<dbReference type="EMBL" id="BGZK01000248">
    <property type="protein sequence ID" value="GBP31570.1"/>
    <property type="molecule type" value="Genomic_DNA"/>
</dbReference>
<evidence type="ECO:0000256" key="2">
    <source>
        <dbReference type="ARBA" id="ARBA00004479"/>
    </source>
</evidence>
<keyword evidence="7" id="KW-0732">Signal</keyword>
<feature type="domain" description="Ubiquitin-like" evidence="13">
    <location>
        <begin position="812"/>
        <end position="887"/>
    </location>
</feature>
<feature type="domain" description="Peptidase M12B" evidence="15">
    <location>
        <begin position="1326"/>
        <end position="1470"/>
    </location>
</feature>
<organism evidence="16 17">
    <name type="scientific">Eumeta variegata</name>
    <name type="common">Bagworm moth</name>
    <name type="synonym">Eumeta japonica</name>
    <dbReference type="NCBI Taxonomy" id="151549"/>
    <lineage>
        <taxon>Eukaryota</taxon>
        <taxon>Metazoa</taxon>
        <taxon>Ecdysozoa</taxon>
        <taxon>Arthropoda</taxon>
        <taxon>Hexapoda</taxon>
        <taxon>Insecta</taxon>
        <taxon>Pterygota</taxon>
        <taxon>Neoptera</taxon>
        <taxon>Endopterygota</taxon>
        <taxon>Lepidoptera</taxon>
        <taxon>Glossata</taxon>
        <taxon>Ditrysia</taxon>
        <taxon>Tineoidea</taxon>
        <taxon>Psychidae</taxon>
        <taxon>Oiketicinae</taxon>
        <taxon>Eumeta</taxon>
    </lineage>
</organism>
<dbReference type="PROSITE" id="PS50214">
    <property type="entry name" value="DISINTEGRIN_2"/>
    <property type="match status" value="1"/>
</dbReference>
<feature type="binding site" evidence="11">
    <location>
        <position position="1402"/>
    </location>
    <ligand>
        <name>Zn(2+)</name>
        <dbReference type="ChEBI" id="CHEBI:29105"/>
        <note>catalytic</note>
    </ligand>
</feature>
<keyword evidence="10" id="KW-0539">Nucleus</keyword>
<dbReference type="GO" id="GO:0010623">
    <property type="term" value="P:programmed cell death involved in cell development"/>
    <property type="evidence" value="ECO:0007669"/>
    <property type="project" value="UniProtKB-ARBA"/>
</dbReference>
<dbReference type="GO" id="GO:0046872">
    <property type="term" value="F:metal ion binding"/>
    <property type="evidence" value="ECO:0007669"/>
    <property type="project" value="UniProtKB-KW"/>
</dbReference>
<dbReference type="SMART" id="SM00050">
    <property type="entry name" value="DISIN"/>
    <property type="match status" value="1"/>
</dbReference>
<name>A0A4C1UZ89_EUMVA</name>
<evidence type="ECO:0000313" key="16">
    <source>
        <dbReference type="EMBL" id="GBP31570.1"/>
    </source>
</evidence>
<evidence type="ECO:0000256" key="12">
    <source>
        <dbReference type="SAM" id="Phobius"/>
    </source>
</evidence>
<feature type="domain" description="Ubiquitin-like" evidence="13">
    <location>
        <begin position="888"/>
        <end position="963"/>
    </location>
</feature>
<feature type="domain" description="Ubiquitin-like" evidence="13">
    <location>
        <begin position="356"/>
        <end position="431"/>
    </location>
</feature>
<evidence type="ECO:0000259" key="13">
    <source>
        <dbReference type="PROSITE" id="PS50053"/>
    </source>
</evidence>
<dbReference type="PROSITE" id="PS50215">
    <property type="entry name" value="ADAM_MEPRO"/>
    <property type="match status" value="1"/>
</dbReference>
<feature type="binding site" evidence="11">
    <location>
        <position position="1412"/>
    </location>
    <ligand>
        <name>Zn(2+)</name>
        <dbReference type="ChEBI" id="CHEBI:29105"/>
        <note>catalytic</note>
    </ligand>
</feature>
<dbReference type="InterPro" id="IPR036436">
    <property type="entry name" value="Disintegrin_dom_sf"/>
</dbReference>
<comment type="subcellular location">
    <subcellularLocation>
        <location evidence="3">Cytoplasm</location>
    </subcellularLocation>
    <subcellularLocation>
        <location evidence="2">Membrane</location>
        <topology evidence="2">Single-pass type I membrane protein</topology>
    </subcellularLocation>
    <subcellularLocation>
        <location evidence="1">Nucleus</location>
    </subcellularLocation>
</comment>
<feature type="domain" description="Ubiquitin-like" evidence="13">
    <location>
        <begin position="432"/>
        <end position="507"/>
    </location>
</feature>